<sequence>MTTYVVNNYLVVFRFADWSNPAKTGILTALLIVLAFSFWLKSLDARTDTRRTMWRALVVLVGFNIGVIALFAFDRWA</sequence>
<dbReference type="EMBL" id="RJJU01000008">
    <property type="protein sequence ID" value="RUM11862.1"/>
    <property type="molecule type" value="Genomic_DNA"/>
</dbReference>
<keyword evidence="1" id="KW-0472">Membrane</keyword>
<gene>
    <name evidence="3" type="ORF">EFB14_15855</name>
    <name evidence="2" type="ORF">GGQ65_002846</name>
</gene>
<dbReference type="Proteomes" id="UP000272004">
    <property type="component" value="Unassembled WGS sequence"/>
</dbReference>
<keyword evidence="1" id="KW-0812">Transmembrane</keyword>
<dbReference type="EMBL" id="JACIDG010000006">
    <property type="protein sequence ID" value="MBB3915556.1"/>
    <property type="molecule type" value="Genomic_DNA"/>
</dbReference>
<evidence type="ECO:0000313" key="4">
    <source>
        <dbReference type="Proteomes" id="UP000272004"/>
    </source>
</evidence>
<organism evidence="2 5">
    <name type="scientific">Rhizobium fabae</name>
    <dbReference type="NCBI Taxonomy" id="573179"/>
    <lineage>
        <taxon>Bacteria</taxon>
        <taxon>Pseudomonadati</taxon>
        <taxon>Pseudomonadota</taxon>
        <taxon>Alphaproteobacteria</taxon>
        <taxon>Hyphomicrobiales</taxon>
        <taxon>Rhizobiaceae</taxon>
        <taxon>Rhizobium/Agrobacterium group</taxon>
        <taxon>Rhizobium</taxon>
    </lineage>
</organism>
<feature type="transmembrane region" description="Helical" evidence="1">
    <location>
        <begin position="52"/>
        <end position="73"/>
    </location>
</feature>
<keyword evidence="1" id="KW-1133">Transmembrane helix</keyword>
<comment type="caution">
    <text evidence="2">The sequence shown here is derived from an EMBL/GenBank/DDBJ whole genome shotgun (WGS) entry which is preliminary data.</text>
</comment>
<feature type="transmembrane region" description="Helical" evidence="1">
    <location>
        <begin position="20"/>
        <end position="40"/>
    </location>
</feature>
<name>A0A7W6BD62_9HYPH</name>
<evidence type="ECO:0000256" key="1">
    <source>
        <dbReference type="SAM" id="Phobius"/>
    </source>
</evidence>
<reference evidence="3 4" key="1">
    <citation type="submission" date="2018-11" db="EMBL/GenBank/DDBJ databases">
        <authorList>
            <person name="Huo Y."/>
        </authorList>
    </citation>
    <scope>NUCLEOTIDE SEQUENCE [LARGE SCALE GENOMIC DNA]</scope>
    <source>
        <strain evidence="3 4">CCBAU 33202</strain>
    </source>
</reference>
<accession>A0A7W6BD62</accession>
<reference evidence="2 5" key="2">
    <citation type="submission" date="2020-08" db="EMBL/GenBank/DDBJ databases">
        <title>Genomic Encyclopedia of Type Strains, Phase IV (KMG-IV): sequencing the most valuable type-strain genomes for metagenomic binning, comparative biology and taxonomic classification.</title>
        <authorList>
            <person name="Goeker M."/>
        </authorList>
    </citation>
    <scope>NUCLEOTIDE SEQUENCE [LARGE SCALE GENOMIC DNA]</scope>
    <source>
        <strain evidence="2 5">DSM 19331</strain>
    </source>
</reference>
<dbReference type="AlphaFoldDB" id="A0A7W6BD62"/>
<evidence type="ECO:0000313" key="5">
    <source>
        <dbReference type="Proteomes" id="UP000545490"/>
    </source>
</evidence>
<dbReference type="RefSeq" id="WP_126826851.1">
    <property type="nucleotide sequence ID" value="NZ_JACIDG010000006.1"/>
</dbReference>
<evidence type="ECO:0000313" key="3">
    <source>
        <dbReference type="EMBL" id="RUM11862.1"/>
    </source>
</evidence>
<dbReference type="Proteomes" id="UP000545490">
    <property type="component" value="Unassembled WGS sequence"/>
</dbReference>
<proteinExistence type="predicted"/>
<keyword evidence="4" id="KW-1185">Reference proteome</keyword>
<evidence type="ECO:0000313" key="2">
    <source>
        <dbReference type="EMBL" id="MBB3915556.1"/>
    </source>
</evidence>
<protein>
    <submittedName>
        <fullName evidence="2">Uncharacterized protein</fullName>
    </submittedName>
</protein>